<keyword evidence="2" id="KW-0455">Luminescence</keyword>
<name>A0A157QXL1_9BORD</name>
<evidence type="ECO:0000259" key="5">
    <source>
        <dbReference type="PROSITE" id="PS51085"/>
    </source>
</evidence>
<dbReference type="InterPro" id="IPR017927">
    <property type="entry name" value="FAD-bd_FR_type"/>
</dbReference>
<dbReference type="InterPro" id="IPR001433">
    <property type="entry name" value="OxRdtase_FAD/NAD-bd"/>
</dbReference>
<comment type="similarity">
    <text evidence="4">Belongs to the Fre/LuxG FAD/NAD(P) flavoprotein oxidoreductase family.</text>
</comment>
<dbReference type="PROSITE" id="PS00197">
    <property type="entry name" value="2FE2S_FER_1"/>
    <property type="match status" value="1"/>
</dbReference>
<dbReference type="OrthoDB" id="9806195at2"/>
<dbReference type="InterPro" id="IPR039261">
    <property type="entry name" value="FNR_nucleotide-bd"/>
</dbReference>
<dbReference type="GO" id="GO:0051537">
    <property type="term" value="F:2 iron, 2 sulfur cluster binding"/>
    <property type="evidence" value="ECO:0007669"/>
    <property type="project" value="InterPro"/>
</dbReference>
<dbReference type="InterPro" id="IPR017938">
    <property type="entry name" value="Riboflavin_synthase-like_b-brl"/>
</dbReference>
<dbReference type="Gene3D" id="2.40.30.10">
    <property type="entry name" value="Translation factors"/>
    <property type="match status" value="1"/>
</dbReference>
<dbReference type="InterPro" id="IPR001709">
    <property type="entry name" value="Flavoprot_Pyr_Nucl_cyt_Rdtase"/>
</dbReference>
<dbReference type="CDD" id="cd00207">
    <property type="entry name" value="fer2"/>
    <property type="match status" value="1"/>
</dbReference>
<protein>
    <submittedName>
        <fullName evidence="7">CDP-6-deoxy-delta-3,4-glucoseen reductase</fullName>
        <ecNumber evidence="7">1.17.1.-</ecNumber>
    </submittedName>
</protein>
<gene>
    <name evidence="7" type="primary">ascD_1</name>
    <name evidence="7" type="ORF">SAMEA1982600_04174</name>
</gene>
<dbReference type="InterPro" id="IPR006058">
    <property type="entry name" value="2Fe2S_fd_BS"/>
</dbReference>
<dbReference type="GO" id="GO:0016491">
    <property type="term" value="F:oxidoreductase activity"/>
    <property type="evidence" value="ECO:0007669"/>
    <property type="project" value="UniProtKB-KW"/>
</dbReference>
<dbReference type="PRINTS" id="PR00410">
    <property type="entry name" value="PHEHYDRXLASE"/>
</dbReference>
<feature type="domain" description="FAD-binding FR-type" evidence="6">
    <location>
        <begin position="98"/>
        <end position="197"/>
    </location>
</feature>
<dbReference type="Gene3D" id="3.10.20.30">
    <property type="match status" value="1"/>
</dbReference>
<proteinExistence type="inferred from homology"/>
<accession>A0A157QXL1</accession>
<evidence type="ECO:0000256" key="1">
    <source>
        <dbReference type="ARBA" id="ARBA00023002"/>
    </source>
</evidence>
<dbReference type="EMBL" id="FKBS01000025">
    <property type="protein sequence ID" value="SAI50437.1"/>
    <property type="molecule type" value="Genomic_DNA"/>
</dbReference>
<keyword evidence="1 7" id="KW-0560">Oxidoreductase</keyword>
<dbReference type="Pfam" id="PF00111">
    <property type="entry name" value="Fer2"/>
    <property type="match status" value="1"/>
</dbReference>
<sequence>MEYRVQVIESGAEFTVNPDETVLEAALRSGAKMPHECTFGACGTCRVHVLQGQVRYDEPPMGLTDEEGSQGYALACQARPCSDLQLSAPGSRMVFAEPRRVAASVADVTALCEGVTRLRLALPEDLDLDYRAGQYMNVWLDDDAPRSFSMATAPAGNLVEFHIRGISGGRFTDGMLRALKPGDRLDVEIPLGVFCLHEDDWRPMILAATGTGIAPLRAILESLLDDEDCPPVTLYWGMRTQADLYCLQELESWRGRIHELQVVPVLSRAGEPWTGRRGYVQDAIAQDHADLSEHALYLCGSPAMIQDVTALAAQRGADLNYVYADSFTFQHPMALA</sequence>
<dbReference type="InterPro" id="IPR050415">
    <property type="entry name" value="MRET"/>
</dbReference>
<dbReference type="InterPro" id="IPR001041">
    <property type="entry name" value="2Fe-2S_ferredoxin-type"/>
</dbReference>
<evidence type="ECO:0000256" key="4">
    <source>
        <dbReference type="ARBA" id="ARBA00038177"/>
    </source>
</evidence>
<evidence type="ECO:0000256" key="3">
    <source>
        <dbReference type="ARBA" id="ARBA00034078"/>
    </source>
</evidence>
<dbReference type="InterPro" id="IPR036010">
    <property type="entry name" value="2Fe-2S_ferredoxin-like_sf"/>
</dbReference>
<dbReference type="PROSITE" id="PS51085">
    <property type="entry name" value="2FE2S_FER_2"/>
    <property type="match status" value="1"/>
</dbReference>
<dbReference type="InterPro" id="IPR008333">
    <property type="entry name" value="Cbr1-like_FAD-bd_dom"/>
</dbReference>
<dbReference type="Pfam" id="PF00175">
    <property type="entry name" value="NAD_binding_1"/>
    <property type="match status" value="1"/>
</dbReference>
<dbReference type="SUPFAM" id="SSF54292">
    <property type="entry name" value="2Fe-2S ferredoxin-like"/>
    <property type="match status" value="1"/>
</dbReference>
<dbReference type="PROSITE" id="PS51384">
    <property type="entry name" value="FAD_FR"/>
    <property type="match status" value="1"/>
</dbReference>
<dbReference type="PANTHER" id="PTHR47354">
    <property type="entry name" value="NADH OXIDOREDUCTASE HCR"/>
    <property type="match status" value="1"/>
</dbReference>
<evidence type="ECO:0000259" key="6">
    <source>
        <dbReference type="PROSITE" id="PS51384"/>
    </source>
</evidence>
<dbReference type="EC" id="1.17.1.-" evidence="7"/>
<feature type="domain" description="2Fe-2S ferredoxin-type" evidence="5">
    <location>
        <begin position="3"/>
        <end position="92"/>
    </location>
</feature>
<dbReference type="Pfam" id="PF00970">
    <property type="entry name" value="FAD_binding_6"/>
    <property type="match status" value="1"/>
</dbReference>
<dbReference type="Proteomes" id="UP000077037">
    <property type="component" value="Unassembled WGS sequence"/>
</dbReference>
<reference evidence="7 8" key="1">
    <citation type="submission" date="2016-03" db="EMBL/GenBank/DDBJ databases">
        <authorList>
            <consortium name="Pathogen Informatics"/>
        </authorList>
    </citation>
    <scope>NUCLEOTIDE SEQUENCE [LARGE SCALE GENOMIC DNA]</scope>
    <source>
        <strain evidence="7 8">NCTC13364</strain>
    </source>
</reference>
<dbReference type="InterPro" id="IPR012675">
    <property type="entry name" value="Beta-grasp_dom_sf"/>
</dbReference>
<dbReference type="GO" id="GO:0008218">
    <property type="term" value="P:bioluminescence"/>
    <property type="evidence" value="ECO:0007669"/>
    <property type="project" value="UniProtKB-KW"/>
</dbReference>
<dbReference type="RefSeq" id="WP_066418378.1">
    <property type="nucleotide sequence ID" value="NZ_FKBS01000025.1"/>
</dbReference>
<dbReference type="PANTHER" id="PTHR47354:SF7">
    <property type="entry name" value="NAD(P)H-FLAVIN REDUCTASE"/>
    <property type="match status" value="1"/>
</dbReference>
<evidence type="ECO:0000313" key="8">
    <source>
        <dbReference type="Proteomes" id="UP000077037"/>
    </source>
</evidence>
<dbReference type="CDD" id="cd06189">
    <property type="entry name" value="flavin_oxioreductase"/>
    <property type="match status" value="1"/>
</dbReference>
<evidence type="ECO:0000256" key="2">
    <source>
        <dbReference type="ARBA" id="ARBA00023223"/>
    </source>
</evidence>
<dbReference type="SUPFAM" id="SSF52343">
    <property type="entry name" value="Ferredoxin reductase-like, C-terminal NADP-linked domain"/>
    <property type="match status" value="1"/>
</dbReference>
<dbReference type="Gene3D" id="3.40.50.80">
    <property type="entry name" value="Nucleotide-binding domain of ferredoxin-NADP reductase (FNR) module"/>
    <property type="match status" value="1"/>
</dbReference>
<dbReference type="SUPFAM" id="SSF63380">
    <property type="entry name" value="Riboflavin synthase domain-like"/>
    <property type="match status" value="1"/>
</dbReference>
<evidence type="ECO:0000313" key="7">
    <source>
        <dbReference type="EMBL" id="SAI50437.1"/>
    </source>
</evidence>
<dbReference type="AlphaFoldDB" id="A0A157QXL1"/>
<organism evidence="7 8">
    <name type="scientific">Bordetella ansorpii</name>
    <dbReference type="NCBI Taxonomy" id="288768"/>
    <lineage>
        <taxon>Bacteria</taxon>
        <taxon>Pseudomonadati</taxon>
        <taxon>Pseudomonadota</taxon>
        <taxon>Betaproteobacteria</taxon>
        <taxon>Burkholderiales</taxon>
        <taxon>Alcaligenaceae</taxon>
        <taxon>Bordetella</taxon>
    </lineage>
</organism>
<comment type="cofactor">
    <cofactor evidence="3">
        <name>[2Fe-2S] cluster</name>
        <dbReference type="ChEBI" id="CHEBI:190135"/>
    </cofactor>
</comment>
<dbReference type="PRINTS" id="PR00371">
    <property type="entry name" value="FPNCR"/>
</dbReference>